<reference evidence="1 2" key="1">
    <citation type="submission" date="2023-11" db="EMBL/GenBank/DDBJ databases">
        <title>Draft genome of Azohydromonas lata strain H1 (DSM1123), a polyhydroxyalkanoate producer.</title>
        <authorList>
            <person name="Traversa D."/>
            <person name="D'Addabbo P."/>
            <person name="Pazzani C."/>
            <person name="Manzari C."/>
            <person name="Chiara M."/>
            <person name="Scrascia M."/>
        </authorList>
    </citation>
    <scope>NUCLEOTIDE SEQUENCE [LARGE SCALE GENOMIC DNA]</scope>
    <source>
        <strain evidence="1 2">H1</strain>
    </source>
</reference>
<evidence type="ECO:0000313" key="2">
    <source>
        <dbReference type="Proteomes" id="UP001293718"/>
    </source>
</evidence>
<organism evidence="1 2">
    <name type="scientific">Azohydromonas lata</name>
    <dbReference type="NCBI Taxonomy" id="45677"/>
    <lineage>
        <taxon>Bacteria</taxon>
        <taxon>Pseudomonadati</taxon>
        <taxon>Pseudomonadota</taxon>
        <taxon>Betaproteobacteria</taxon>
        <taxon>Burkholderiales</taxon>
        <taxon>Sphaerotilaceae</taxon>
        <taxon>Azohydromonas</taxon>
    </lineage>
</organism>
<sequence length="355" mass="40154">MLDKLFFSSTEVPMWPRPPGCPADELAQVLGEHDLLDEDCVELIGALRLRHQAGQPLQLQAHALALRLALLQDEHQADLAARMGELRELQERSAARLLALQQRVNHDTQQLQDCCERLDALRAVHARMAQELLAGLHAQTLHAELRRMREESGNTWQRPALMGRAFAALSQRLQLRLAQAQRRCNDIHGVMAAGYGAIATTFSLPLQAQTPPPLQPYMDELTVLSGAYTRHLGVTNLLRLLQPQHQTRLLRMLQSRLVRLFNAATAELESWSHALWTPAQTRLERSRERLQHRHDSVQRLQLATEELQQRIGELEAQELLEQESFIHAQRLLGRLENVPALLTGADSPHLQARAA</sequence>
<name>A0ABU5I967_9BURK</name>
<evidence type="ECO:0000313" key="1">
    <source>
        <dbReference type="EMBL" id="MDZ5455467.1"/>
    </source>
</evidence>
<gene>
    <name evidence="1" type="ORF">SM757_02650</name>
</gene>
<evidence type="ECO:0008006" key="3">
    <source>
        <dbReference type="Google" id="ProtNLM"/>
    </source>
</evidence>
<dbReference type="RefSeq" id="WP_066332008.1">
    <property type="nucleotide sequence ID" value="NZ_JAXOJX010000002.1"/>
</dbReference>
<accession>A0ABU5I967</accession>
<comment type="caution">
    <text evidence="1">The sequence shown here is derived from an EMBL/GenBank/DDBJ whole genome shotgun (WGS) entry which is preliminary data.</text>
</comment>
<dbReference type="EMBL" id="JAXOJX010000002">
    <property type="protein sequence ID" value="MDZ5455467.1"/>
    <property type="molecule type" value="Genomic_DNA"/>
</dbReference>
<proteinExistence type="predicted"/>
<protein>
    <recommendedName>
        <fullName evidence="3">GTPase</fullName>
    </recommendedName>
</protein>
<keyword evidence="2" id="KW-1185">Reference proteome</keyword>
<dbReference type="Proteomes" id="UP001293718">
    <property type="component" value="Unassembled WGS sequence"/>
</dbReference>